<evidence type="ECO:0000313" key="3">
    <source>
        <dbReference type="EMBL" id="KAK2175108.1"/>
    </source>
</evidence>
<feature type="compositionally biased region" description="Low complexity" evidence="1">
    <location>
        <begin position="77"/>
        <end position="88"/>
    </location>
</feature>
<name>A0AAD9KR31_RIDPI</name>
<keyword evidence="4" id="KW-1185">Reference proteome</keyword>
<evidence type="ECO:0000256" key="1">
    <source>
        <dbReference type="SAM" id="MobiDB-lite"/>
    </source>
</evidence>
<feature type="transmembrane region" description="Helical" evidence="2">
    <location>
        <begin position="21"/>
        <end position="45"/>
    </location>
</feature>
<keyword evidence="2" id="KW-0472">Membrane</keyword>
<feature type="region of interest" description="Disordered" evidence="1">
    <location>
        <begin position="64"/>
        <end position="109"/>
    </location>
</feature>
<dbReference type="EMBL" id="JAODUO010000749">
    <property type="protein sequence ID" value="KAK2175108.1"/>
    <property type="molecule type" value="Genomic_DNA"/>
</dbReference>
<evidence type="ECO:0000256" key="2">
    <source>
        <dbReference type="SAM" id="Phobius"/>
    </source>
</evidence>
<comment type="caution">
    <text evidence="3">The sequence shown here is derived from an EMBL/GenBank/DDBJ whole genome shotgun (WGS) entry which is preliminary data.</text>
</comment>
<proteinExistence type="predicted"/>
<protein>
    <submittedName>
        <fullName evidence="3">Uncharacterized protein</fullName>
    </submittedName>
</protein>
<keyword evidence="2" id="KW-1133">Transmembrane helix</keyword>
<evidence type="ECO:0000313" key="4">
    <source>
        <dbReference type="Proteomes" id="UP001209878"/>
    </source>
</evidence>
<dbReference type="Proteomes" id="UP001209878">
    <property type="component" value="Unassembled WGS sequence"/>
</dbReference>
<dbReference type="AlphaFoldDB" id="A0AAD9KR31"/>
<keyword evidence="2" id="KW-0812">Transmembrane</keyword>
<reference evidence="3" key="1">
    <citation type="journal article" date="2023" name="Mol. Biol. Evol.">
        <title>Third-Generation Sequencing Reveals the Adaptive Role of the Epigenome in Three Deep-Sea Polychaetes.</title>
        <authorList>
            <person name="Perez M."/>
            <person name="Aroh O."/>
            <person name="Sun Y."/>
            <person name="Lan Y."/>
            <person name="Juniper S.K."/>
            <person name="Young C.R."/>
            <person name="Angers B."/>
            <person name="Qian P.Y."/>
        </authorList>
    </citation>
    <scope>NUCLEOTIDE SEQUENCE</scope>
    <source>
        <strain evidence="3">R07B-5</strain>
    </source>
</reference>
<sequence length="109" mass="11611">MHARSTYNTIYIQYILIYSYVHGYVHLLLVVAVVAVACIAGVTVAPRPCDFVVAAVAGVGVVSPLSSCSPPRPPSDTSPRNSTTNRRTAAGHMATVRPPTNVDRHPTVL</sequence>
<accession>A0AAD9KR31</accession>
<gene>
    <name evidence="3" type="ORF">NP493_749g00006</name>
</gene>
<organism evidence="3 4">
    <name type="scientific">Ridgeia piscesae</name>
    <name type="common">Tubeworm</name>
    <dbReference type="NCBI Taxonomy" id="27915"/>
    <lineage>
        <taxon>Eukaryota</taxon>
        <taxon>Metazoa</taxon>
        <taxon>Spiralia</taxon>
        <taxon>Lophotrochozoa</taxon>
        <taxon>Annelida</taxon>
        <taxon>Polychaeta</taxon>
        <taxon>Sedentaria</taxon>
        <taxon>Canalipalpata</taxon>
        <taxon>Sabellida</taxon>
        <taxon>Siboglinidae</taxon>
        <taxon>Ridgeia</taxon>
    </lineage>
</organism>